<keyword evidence="3" id="KW-1185">Reference proteome</keyword>
<dbReference type="AlphaFoldDB" id="A0A1B4XDU4"/>
<dbReference type="RefSeq" id="WP_096359888.1">
    <property type="nucleotide sequence ID" value="NZ_AP014879.1"/>
</dbReference>
<dbReference type="EMBL" id="AP014879">
    <property type="protein sequence ID" value="BAV32977.1"/>
    <property type="molecule type" value="Genomic_DNA"/>
</dbReference>
<dbReference type="InParanoid" id="A0A1B4XDU4"/>
<reference evidence="2 3" key="1">
    <citation type="submission" date="2015-05" db="EMBL/GenBank/DDBJ databases">
        <title>Complete genome sequence of a sulfur-oxidizing gammaproteobacterium strain HA5.</title>
        <authorList>
            <person name="Miura A."/>
            <person name="Kojima H."/>
            <person name="Fukui M."/>
        </authorList>
    </citation>
    <scope>NUCLEOTIDE SEQUENCE [LARGE SCALE GENOMIC DNA]</scope>
    <source>
        <strain evidence="2 3">HA5</strain>
    </source>
</reference>
<dbReference type="SUPFAM" id="SSF57997">
    <property type="entry name" value="Tropomyosin"/>
    <property type="match status" value="1"/>
</dbReference>
<protein>
    <submittedName>
        <fullName evidence="2">Uncharacterized protein</fullName>
    </submittedName>
</protein>
<accession>A0A1B4XDU4</accession>
<evidence type="ECO:0000256" key="1">
    <source>
        <dbReference type="SAM" id="Coils"/>
    </source>
</evidence>
<dbReference type="KEGG" id="slim:SCL_0655"/>
<name>A0A1B4XDU4_9GAMM</name>
<organism evidence="2 3">
    <name type="scientific">Sulfuricaulis limicola</name>
    <dbReference type="NCBI Taxonomy" id="1620215"/>
    <lineage>
        <taxon>Bacteria</taxon>
        <taxon>Pseudomonadati</taxon>
        <taxon>Pseudomonadota</taxon>
        <taxon>Gammaproteobacteria</taxon>
        <taxon>Acidiferrobacterales</taxon>
        <taxon>Acidiferrobacteraceae</taxon>
        <taxon>Sulfuricaulis</taxon>
    </lineage>
</organism>
<proteinExistence type="predicted"/>
<evidence type="ECO:0000313" key="3">
    <source>
        <dbReference type="Proteomes" id="UP000243180"/>
    </source>
</evidence>
<feature type="coiled-coil region" evidence="1">
    <location>
        <begin position="26"/>
        <end position="95"/>
    </location>
</feature>
<dbReference type="Proteomes" id="UP000243180">
    <property type="component" value="Chromosome"/>
</dbReference>
<sequence length="97" mass="10570">MKRYVLWAVLAAVLVAGPMGCGKKEIEELNAKVALLQKDLTAVTADLAEKSKAAEEAGAKARQLQATVDTQAAELVKVKAERDRLKRDLAALKKKRR</sequence>
<gene>
    <name evidence="2" type="ORF">SCL_0655</name>
</gene>
<evidence type="ECO:0000313" key="2">
    <source>
        <dbReference type="EMBL" id="BAV32977.1"/>
    </source>
</evidence>
<keyword evidence="1" id="KW-0175">Coiled coil</keyword>